<dbReference type="PANTHER" id="PTHR18964">
    <property type="entry name" value="ROK (REPRESSOR, ORF, KINASE) FAMILY"/>
    <property type="match status" value="1"/>
</dbReference>
<dbReference type="OrthoDB" id="206224at2157"/>
<dbReference type="GO" id="GO:0008761">
    <property type="term" value="F:UDP-N-acetylglucosamine 2-epimerase activity"/>
    <property type="evidence" value="ECO:0007669"/>
    <property type="project" value="TreeGrafter"/>
</dbReference>
<comment type="caution">
    <text evidence="1">The sequence shown here is derived from an EMBL/GenBank/DDBJ whole genome shotgun (WGS) entry which is preliminary data.</text>
</comment>
<accession>A0A7K4HQ36</accession>
<dbReference type="GO" id="GO:0009384">
    <property type="term" value="F:N-acylmannosamine kinase activity"/>
    <property type="evidence" value="ECO:0007669"/>
    <property type="project" value="TreeGrafter"/>
</dbReference>
<keyword evidence="2" id="KW-1185">Reference proteome</keyword>
<proteinExistence type="predicted"/>
<reference evidence="1 2" key="1">
    <citation type="submission" date="2020-06" db="EMBL/GenBank/DDBJ databases">
        <title>Methanofollis fontis sp. nov., a methanogen isolated from marine sediments near a cold seep at Four-Way Closure Ridge offshore southwestern Taiwan.</title>
        <authorList>
            <person name="Chen S.-C."/>
            <person name="Teng N.-H."/>
            <person name="Lin Y.-S."/>
            <person name="Lai M.-C."/>
            <person name="Chen H.-H."/>
            <person name="Wang C.-C."/>
        </authorList>
    </citation>
    <scope>NUCLEOTIDE SEQUENCE [LARGE SCALE GENOMIC DNA]</scope>
    <source>
        <strain evidence="1 2">DSM 2702</strain>
    </source>
</reference>
<organism evidence="1 2">
    <name type="scientific">Methanofollis tationis</name>
    <dbReference type="NCBI Taxonomy" id="81417"/>
    <lineage>
        <taxon>Archaea</taxon>
        <taxon>Methanobacteriati</taxon>
        <taxon>Methanobacteriota</taxon>
        <taxon>Stenosarchaea group</taxon>
        <taxon>Methanomicrobia</taxon>
        <taxon>Methanomicrobiales</taxon>
        <taxon>Methanomicrobiaceae</taxon>
        <taxon>Methanofollis</taxon>
    </lineage>
</organism>
<dbReference type="InterPro" id="IPR000600">
    <property type="entry name" value="ROK"/>
</dbReference>
<dbReference type="PANTHER" id="PTHR18964:SF149">
    <property type="entry name" value="BIFUNCTIONAL UDP-N-ACETYLGLUCOSAMINE 2-EPIMERASE_N-ACETYLMANNOSAMINE KINASE"/>
    <property type="match status" value="1"/>
</dbReference>
<dbReference type="RefSeq" id="WP_176788891.1">
    <property type="nucleotide sequence ID" value="NZ_JABXWR010000001.1"/>
</dbReference>
<protein>
    <submittedName>
        <fullName evidence="1">ROK family protein</fullName>
    </submittedName>
</protein>
<dbReference type="SUPFAM" id="SSF53067">
    <property type="entry name" value="Actin-like ATPase domain"/>
    <property type="match status" value="1"/>
</dbReference>
<sequence length="318" mass="32442">MAAEDAVVAVDLGATNLRAALVTREGLAGDSVVADTPRQGRSGMAVTDAVASAVDQVLEGSAARAIGVASAGPIDAAAGTVVRSPNMAFDEVPLVGPLTDRFGLPVSLINDCRAGALGERWRGAGTRVDNLVYITFSTGIGGGAVVDGRLLLGRGGNAGEVGHLHVDCAYALPCGCGHTGHWEGYASGTGMPGFFAAWSARWGERPTFDASTSRGILEAAVAGDRVALAFMDVLGEVNGRAVSDLIVAYDPEMIVIDGPIAQAHGGLILRHMLPHIDRYLPLPAICVSPLGGRAPLFGAAAYAFGAGGISSRGPPHRR</sequence>
<name>A0A7K4HQ36_9EURY</name>
<evidence type="ECO:0000313" key="1">
    <source>
        <dbReference type="EMBL" id="NVO67282.1"/>
    </source>
</evidence>
<dbReference type="Proteomes" id="UP000570823">
    <property type="component" value="Unassembled WGS sequence"/>
</dbReference>
<dbReference type="AlphaFoldDB" id="A0A7K4HQ36"/>
<gene>
    <name evidence="1" type="ORF">HWN36_08160</name>
</gene>
<dbReference type="Pfam" id="PF00480">
    <property type="entry name" value="ROK"/>
    <property type="match status" value="1"/>
</dbReference>
<dbReference type="InterPro" id="IPR043129">
    <property type="entry name" value="ATPase_NBD"/>
</dbReference>
<dbReference type="EMBL" id="JABXWR010000001">
    <property type="protein sequence ID" value="NVO67282.1"/>
    <property type="molecule type" value="Genomic_DNA"/>
</dbReference>
<dbReference type="Gene3D" id="3.30.420.40">
    <property type="match status" value="2"/>
</dbReference>
<evidence type="ECO:0000313" key="2">
    <source>
        <dbReference type="Proteomes" id="UP000570823"/>
    </source>
</evidence>